<dbReference type="SUPFAM" id="SSF54523">
    <property type="entry name" value="Pili subunits"/>
    <property type="match status" value="1"/>
</dbReference>
<reference evidence="1 2" key="1">
    <citation type="submission" date="2019-06" db="EMBL/GenBank/DDBJ databases">
        <title>Genomic Encyclopedia of Type Strains, Phase IV (KMG-V): Genome sequencing to study the core and pangenomes of soil and plant-associated prokaryotes.</title>
        <authorList>
            <person name="Whitman W."/>
        </authorList>
    </citation>
    <scope>NUCLEOTIDE SEQUENCE [LARGE SCALE GENOMIC DNA]</scope>
    <source>
        <strain evidence="1 2">BR 11622</strain>
    </source>
</reference>
<dbReference type="Pfam" id="PF07963">
    <property type="entry name" value="N_methyl"/>
    <property type="match status" value="1"/>
</dbReference>
<sequence>MAMVPTMTRPPAGRRAGFTLVELLVVLAIVGLLLSLALPRYYQSIDTAKEKVLAENLRVTRDAIDKFYGDLGRYPDTLEELVDKRYLRALPFDPVAGSDRAWVIIPPEEQYGGNVYDLKSGAPGTGHDGRAFGDM</sequence>
<dbReference type="PROSITE" id="PS00409">
    <property type="entry name" value="PROKAR_NTER_METHYL"/>
    <property type="match status" value="1"/>
</dbReference>
<proteinExistence type="predicted"/>
<organism evidence="1 2">
    <name type="scientific">Nitrospirillum amazonense</name>
    <dbReference type="NCBI Taxonomy" id="28077"/>
    <lineage>
        <taxon>Bacteria</taxon>
        <taxon>Pseudomonadati</taxon>
        <taxon>Pseudomonadota</taxon>
        <taxon>Alphaproteobacteria</taxon>
        <taxon>Rhodospirillales</taxon>
        <taxon>Azospirillaceae</taxon>
        <taxon>Nitrospirillum</taxon>
    </lineage>
</organism>
<dbReference type="Gene3D" id="3.30.700.10">
    <property type="entry name" value="Glycoprotein, Type 4 Pilin"/>
    <property type="match status" value="1"/>
</dbReference>
<protein>
    <submittedName>
        <fullName evidence="1">Type II secretion system protein G (GspG)</fullName>
    </submittedName>
</protein>
<dbReference type="InterPro" id="IPR012902">
    <property type="entry name" value="N_methyl_site"/>
</dbReference>
<gene>
    <name evidence="1" type="ORF">FBZ90_10851</name>
</gene>
<evidence type="ECO:0000313" key="1">
    <source>
        <dbReference type="EMBL" id="TWB41027.1"/>
    </source>
</evidence>
<dbReference type="PANTHER" id="PTHR30093">
    <property type="entry name" value="GENERAL SECRETION PATHWAY PROTEIN G"/>
    <property type="match status" value="1"/>
</dbReference>
<dbReference type="AlphaFoldDB" id="A0A560H407"/>
<dbReference type="EMBL" id="VITR01000008">
    <property type="protein sequence ID" value="TWB41027.1"/>
    <property type="molecule type" value="Genomic_DNA"/>
</dbReference>
<dbReference type="Proteomes" id="UP000315751">
    <property type="component" value="Unassembled WGS sequence"/>
</dbReference>
<keyword evidence="2" id="KW-1185">Reference proteome</keyword>
<accession>A0A560H407</accession>
<evidence type="ECO:0000313" key="2">
    <source>
        <dbReference type="Proteomes" id="UP000315751"/>
    </source>
</evidence>
<name>A0A560H407_9PROT</name>
<dbReference type="NCBIfam" id="TIGR02532">
    <property type="entry name" value="IV_pilin_GFxxxE"/>
    <property type="match status" value="1"/>
</dbReference>
<dbReference type="PANTHER" id="PTHR30093:SF47">
    <property type="entry name" value="TYPE IV PILUS NON-CORE MINOR PILIN PILE"/>
    <property type="match status" value="1"/>
</dbReference>
<comment type="caution">
    <text evidence="1">The sequence shown here is derived from an EMBL/GenBank/DDBJ whole genome shotgun (WGS) entry which is preliminary data.</text>
</comment>
<dbReference type="InterPro" id="IPR045584">
    <property type="entry name" value="Pilin-like"/>
</dbReference>